<dbReference type="OrthoDB" id="73919at2759"/>
<evidence type="ECO:0000313" key="1">
    <source>
        <dbReference type="EMBL" id="OXA49446.1"/>
    </source>
</evidence>
<dbReference type="AlphaFoldDB" id="A0A226DZ17"/>
<dbReference type="Proteomes" id="UP000198287">
    <property type="component" value="Unassembled WGS sequence"/>
</dbReference>
<dbReference type="STRING" id="158441.A0A226DZ17"/>
<accession>A0A226DZ17</accession>
<comment type="caution">
    <text evidence="1">The sequence shown here is derived from an EMBL/GenBank/DDBJ whole genome shotgun (WGS) entry which is preliminary data.</text>
</comment>
<protein>
    <submittedName>
        <fullName evidence="1">Uncharacterized protein</fullName>
    </submittedName>
</protein>
<reference evidence="1 2" key="1">
    <citation type="submission" date="2015-12" db="EMBL/GenBank/DDBJ databases">
        <title>The genome of Folsomia candida.</title>
        <authorList>
            <person name="Faddeeva A."/>
            <person name="Derks M.F."/>
            <person name="Anvar Y."/>
            <person name="Smit S."/>
            <person name="Van Straalen N."/>
            <person name="Roelofs D."/>
        </authorList>
    </citation>
    <scope>NUCLEOTIDE SEQUENCE [LARGE SCALE GENOMIC DNA]</scope>
    <source>
        <strain evidence="1 2">VU population</strain>
        <tissue evidence="1">Whole body</tissue>
    </source>
</reference>
<keyword evidence="2" id="KW-1185">Reference proteome</keyword>
<name>A0A226DZ17_FOLCA</name>
<sequence length="258" mass="29278">MWVLPPTIAPETPIPYRVHLPTLTQFVTGQNFHYFKLRLFDIDRFFQGKKHTWNHDYPPGQKIYSDTPSACTIRSLISAEHSILYSSRDLRMGNVDGFLERTPAAFFALLEKYADSSAPILSTMHAAIKSSYEFVAGTPTTPPVDETLKIYTYVLMDRSLRFSRCGAGTSVDMSSKHALHAGALPEVCYAGEFWIEPAPGANEWGKVMYMDNNSGTFAPPRCDLYKMKSVMDANFPGIPIVFLDYQDLEWKRRRGKEQ</sequence>
<proteinExistence type="predicted"/>
<organism evidence="1 2">
    <name type="scientific">Folsomia candida</name>
    <name type="common">Springtail</name>
    <dbReference type="NCBI Taxonomy" id="158441"/>
    <lineage>
        <taxon>Eukaryota</taxon>
        <taxon>Metazoa</taxon>
        <taxon>Ecdysozoa</taxon>
        <taxon>Arthropoda</taxon>
        <taxon>Hexapoda</taxon>
        <taxon>Collembola</taxon>
        <taxon>Entomobryomorpha</taxon>
        <taxon>Isotomoidea</taxon>
        <taxon>Isotomidae</taxon>
        <taxon>Proisotominae</taxon>
        <taxon>Folsomia</taxon>
    </lineage>
</organism>
<dbReference type="EMBL" id="LNIX01000010">
    <property type="protein sequence ID" value="OXA49446.1"/>
    <property type="molecule type" value="Genomic_DNA"/>
</dbReference>
<evidence type="ECO:0000313" key="2">
    <source>
        <dbReference type="Proteomes" id="UP000198287"/>
    </source>
</evidence>
<gene>
    <name evidence="1" type="ORF">Fcan01_15615</name>
</gene>